<evidence type="ECO:0000313" key="2">
    <source>
        <dbReference type="Proteomes" id="UP000823896"/>
    </source>
</evidence>
<dbReference type="EMBL" id="DWWM01000042">
    <property type="protein sequence ID" value="HJC36741.1"/>
    <property type="molecule type" value="Genomic_DNA"/>
</dbReference>
<gene>
    <name evidence="1" type="ORF">H9702_06385</name>
</gene>
<reference evidence="1" key="1">
    <citation type="journal article" date="2021" name="PeerJ">
        <title>Extensive microbial diversity within the chicken gut microbiome revealed by metagenomics and culture.</title>
        <authorList>
            <person name="Gilroy R."/>
            <person name="Ravi A."/>
            <person name="Getino M."/>
            <person name="Pursley I."/>
            <person name="Horton D.L."/>
            <person name="Alikhan N.F."/>
            <person name="Baker D."/>
            <person name="Gharbi K."/>
            <person name="Hall N."/>
            <person name="Watson M."/>
            <person name="Adriaenssens E.M."/>
            <person name="Foster-Nyarko E."/>
            <person name="Jarju S."/>
            <person name="Secka A."/>
            <person name="Antonio M."/>
            <person name="Oren A."/>
            <person name="Chaudhuri R.R."/>
            <person name="La Ragione R."/>
            <person name="Hildebrand F."/>
            <person name="Pallen M.J."/>
        </authorList>
    </citation>
    <scope>NUCLEOTIDE SEQUENCE</scope>
    <source>
        <strain evidence="1">CHK187-11901</strain>
    </source>
</reference>
<dbReference type="Proteomes" id="UP000823896">
    <property type="component" value="Unassembled WGS sequence"/>
</dbReference>
<accession>A0A9D2NQI4</accession>
<evidence type="ECO:0000313" key="1">
    <source>
        <dbReference type="EMBL" id="HJC36741.1"/>
    </source>
</evidence>
<protein>
    <submittedName>
        <fullName evidence="1">Uncharacterized protein</fullName>
    </submittedName>
</protein>
<proteinExistence type="predicted"/>
<sequence length="72" mass="8498">MSAFPREYCDLCRLPESKETLYARYQIILRQREQAYKRVEEAKATAAYMDDKVQHYAQILDGLIPDDSNPRN</sequence>
<reference evidence="1" key="2">
    <citation type="submission" date="2021-04" db="EMBL/GenBank/DDBJ databases">
        <authorList>
            <person name="Gilroy R."/>
        </authorList>
    </citation>
    <scope>NUCLEOTIDE SEQUENCE</scope>
    <source>
        <strain evidence="1">CHK187-11901</strain>
    </source>
</reference>
<organism evidence="1 2">
    <name type="scientific">Candidatus Merdibacter merdavium</name>
    <dbReference type="NCBI Taxonomy" id="2838692"/>
    <lineage>
        <taxon>Bacteria</taxon>
        <taxon>Bacillati</taxon>
        <taxon>Bacillota</taxon>
        <taxon>Erysipelotrichia</taxon>
        <taxon>Erysipelotrichales</taxon>
        <taxon>Erysipelotrichaceae</taxon>
        <taxon>Merdibacter</taxon>
    </lineage>
</organism>
<dbReference type="AlphaFoldDB" id="A0A9D2NQI4"/>
<comment type="caution">
    <text evidence="1">The sequence shown here is derived from an EMBL/GenBank/DDBJ whole genome shotgun (WGS) entry which is preliminary data.</text>
</comment>
<name>A0A9D2NQI4_9FIRM</name>